<dbReference type="VEuPathDB" id="CryptoDB:Chro.30387"/>
<evidence type="ECO:0000313" key="6">
    <source>
        <dbReference type="EMBL" id="PPS93707.1"/>
    </source>
</evidence>
<keyword evidence="3" id="KW-1133">Transmembrane helix</keyword>
<dbReference type="VEuPathDB" id="CryptoDB:CHUDEA3_3420"/>
<feature type="transmembrane region" description="Helical" evidence="3">
    <location>
        <begin position="161"/>
        <end position="182"/>
    </location>
</feature>
<evidence type="ECO:0000313" key="7">
    <source>
        <dbReference type="Proteomes" id="UP001429100"/>
    </source>
</evidence>
<keyword evidence="1" id="KW-0106">Calcium</keyword>
<dbReference type="Gene3D" id="1.10.238.10">
    <property type="entry name" value="EF-hand"/>
    <property type="match status" value="1"/>
</dbReference>
<dbReference type="InterPro" id="IPR002048">
    <property type="entry name" value="EF_hand_dom"/>
</dbReference>
<feature type="domain" description="EF-hand" evidence="4">
    <location>
        <begin position="323"/>
        <end position="358"/>
    </location>
</feature>
<proteinExistence type="predicted"/>
<feature type="transmembrane region" description="Helical" evidence="3">
    <location>
        <begin position="254"/>
        <end position="277"/>
    </location>
</feature>
<dbReference type="InterPro" id="IPR018247">
    <property type="entry name" value="EF_Hand_1_Ca_BS"/>
</dbReference>
<feature type="transmembrane region" description="Helical" evidence="3">
    <location>
        <begin position="188"/>
        <end position="206"/>
    </location>
</feature>
<feature type="compositionally biased region" description="Basic and acidic residues" evidence="2">
    <location>
        <begin position="34"/>
        <end position="57"/>
    </location>
</feature>
<keyword evidence="3" id="KW-0472">Membrane</keyword>
<evidence type="ECO:0000256" key="2">
    <source>
        <dbReference type="SAM" id="MobiDB-lite"/>
    </source>
</evidence>
<dbReference type="Proteomes" id="UP000199752">
    <property type="component" value="Chromosome 3"/>
</dbReference>
<dbReference type="EMBL" id="LN877949">
    <property type="protein sequence ID" value="CUV05284.1"/>
    <property type="molecule type" value="Genomic_DNA"/>
</dbReference>
<evidence type="ECO:0000256" key="1">
    <source>
        <dbReference type="ARBA" id="ARBA00022837"/>
    </source>
</evidence>
<keyword evidence="7" id="KW-1185">Reference proteome</keyword>
<dbReference type="SMART" id="SM00054">
    <property type="entry name" value="EFh"/>
    <property type="match status" value="2"/>
</dbReference>
<dbReference type="SUPFAM" id="SSF47473">
    <property type="entry name" value="EF-hand"/>
    <property type="match status" value="1"/>
</dbReference>
<dbReference type="VEuPathDB" id="CryptoDB:GY17_00002571"/>
<feature type="domain" description="EF-hand" evidence="4">
    <location>
        <begin position="361"/>
        <end position="396"/>
    </location>
</feature>
<sequence length="400" mass="46193">MRRNNPDHKTPDSDKKELRSSKDSVVIYEDEYERENNQENENNRGNHSEKPRDIDKGSKIKVNLGNININGKKCDWEIESGNLKENGEPGQGNLSNDESAHLLKKERHEQKIDIQNKTDNELFQNLKKEAVNSFLEVKQDLLEQYLEFRDQVFKGQKSFRVLSQVATANLFLMGTLNCIFGLISINLLAIVISLYIISISSVVLIIEVSKKKRIKHIEIFVRTWFKFLELSVGRGSIQILLCTISLYLTQSTYFSLMSLFVGLTGILNIIFGILAASKLRKILNILKYYGSRDLEDLGIYNRDEISHSELGNIKISKDHDPEYKLKKIHRFFNALDEDGNGQINQDELFNGLKSLNFPFSISKSEIEIIFDHLDKDSDNMISIEDFEHWFISNKCPYFIL</sequence>
<reference evidence="6 7" key="1">
    <citation type="submission" date="2014-11" db="EMBL/GenBank/DDBJ databases">
        <title>Comparative genomic analysis of Cryptosporidium hominis reveals occurrence of genetic recombination in virulent subtypes.</title>
        <authorList>
            <person name="Guo Y."/>
            <person name="Tang K."/>
            <person name="Frace M."/>
            <person name="Li N."/>
            <person name="Roellig D.M."/>
            <person name="Sammons S."/>
            <person name="Knipe K."/>
            <person name="Rowe L."/>
            <person name="Feng Y."/>
            <person name="Xiao L."/>
        </authorList>
    </citation>
    <scope>NUCLEOTIDE SEQUENCE [LARGE SCALE GENOMIC DNA]</scope>
    <source>
        <strain evidence="6">30976</strain>
    </source>
</reference>
<dbReference type="Pfam" id="PF13499">
    <property type="entry name" value="EF-hand_7"/>
    <property type="match status" value="1"/>
</dbReference>
<feature type="transmembrane region" description="Helical" evidence="3">
    <location>
        <begin position="227"/>
        <end position="248"/>
    </location>
</feature>
<feature type="compositionally biased region" description="Basic and acidic residues" evidence="2">
    <location>
        <begin position="1"/>
        <end position="22"/>
    </location>
</feature>
<evidence type="ECO:0000313" key="5">
    <source>
        <dbReference type="EMBL" id="CUV05284.1"/>
    </source>
</evidence>
<evidence type="ECO:0000256" key="3">
    <source>
        <dbReference type="SAM" id="Phobius"/>
    </source>
</evidence>
<dbReference type="PROSITE" id="PS00018">
    <property type="entry name" value="EF_HAND_1"/>
    <property type="match status" value="2"/>
</dbReference>
<dbReference type="PROSITE" id="PS50222">
    <property type="entry name" value="EF_HAND_2"/>
    <property type="match status" value="2"/>
</dbReference>
<feature type="region of interest" description="Disordered" evidence="2">
    <location>
        <begin position="1"/>
        <end position="57"/>
    </location>
</feature>
<dbReference type="GO" id="GO:0005509">
    <property type="term" value="F:calcium ion binding"/>
    <property type="evidence" value="ECO:0007669"/>
    <property type="project" value="InterPro"/>
</dbReference>
<dbReference type="InterPro" id="IPR011992">
    <property type="entry name" value="EF-hand-dom_pair"/>
</dbReference>
<protein>
    <submittedName>
        <fullName evidence="6">EF-hand/ transmembrane domain containing protein</fullName>
    </submittedName>
</protein>
<keyword evidence="3 6" id="KW-0812">Transmembrane</keyword>
<dbReference type="EMBL" id="JTAI01000031">
    <property type="protein sequence ID" value="PPS93707.1"/>
    <property type="molecule type" value="Genomic_DNA"/>
</dbReference>
<organism evidence="5">
    <name type="scientific">Cryptosporidium hominis</name>
    <dbReference type="NCBI Taxonomy" id="237895"/>
    <lineage>
        <taxon>Eukaryota</taxon>
        <taxon>Sar</taxon>
        <taxon>Alveolata</taxon>
        <taxon>Apicomplexa</taxon>
        <taxon>Conoidasida</taxon>
        <taxon>Coccidia</taxon>
        <taxon>Eucoccidiorida</taxon>
        <taxon>Eimeriorina</taxon>
        <taxon>Cryptosporidiidae</taxon>
        <taxon>Cryptosporidium</taxon>
    </lineage>
</organism>
<gene>
    <name evidence="5" type="ORF">CHUDEA3_3420</name>
    <name evidence="6" type="ORF">GY17_00002571</name>
</gene>
<dbReference type="Proteomes" id="UP001429100">
    <property type="component" value="Unassembled WGS sequence"/>
</dbReference>
<dbReference type="VEuPathDB" id="CryptoDB:ChTU502y2012_313g0095"/>
<dbReference type="OrthoDB" id="191686at2759"/>
<dbReference type="CDD" id="cd00051">
    <property type="entry name" value="EFh"/>
    <property type="match status" value="1"/>
</dbReference>
<reference evidence="6 7" key="3">
    <citation type="submission" date="2017-10" db="EMBL/GenBank/DDBJ databases">
        <title>Consistent, comparative and evidence-based genome annotation and re-annotation for the closely-related species, Cryptosporidium parvum, C. hominis and C. tyzzeri.</title>
        <authorList>
            <person name="Baptista R.P."/>
            <person name="Li Y."/>
            <person name="Sateriale A."/>
            <person name="Striepen B."/>
            <person name="Kissinger J.C."/>
        </authorList>
    </citation>
    <scope>NUCLEOTIDE SEQUENCE [LARGE SCALE GENOMIC DNA]</scope>
    <source>
        <strain evidence="6">30976</strain>
    </source>
</reference>
<name>A0A0S4TD73_CRYHO</name>
<dbReference type="AlphaFoldDB" id="A0A0S4TD73"/>
<accession>A0A0S4TD73</accession>
<evidence type="ECO:0000259" key="4">
    <source>
        <dbReference type="PROSITE" id="PS50222"/>
    </source>
</evidence>
<reference evidence="5" key="2">
    <citation type="submission" date="2015-08" db="EMBL/GenBank/DDBJ databases">
        <authorList>
            <person name="Babu N.S."/>
            <person name="Beckwith C.J."/>
            <person name="Beseler K.G."/>
            <person name="Brison A."/>
            <person name="Carone J.V."/>
            <person name="Caskin T.P."/>
            <person name="Diamond M."/>
            <person name="Durham M.E."/>
            <person name="Foxe J.M."/>
            <person name="Go M."/>
            <person name="Henderson B.A."/>
            <person name="Jones I.B."/>
            <person name="McGettigan J.A."/>
            <person name="Micheletti S.J."/>
            <person name="Nasrallah M.E."/>
            <person name="Ortiz D."/>
            <person name="Piller C.R."/>
            <person name="Privatt S.R."/>
            <person name="Schneider S.L."/>
            <person name="Sharp S."/>
            <person name="Smith T.C."/>
            <person name="Stanton J.D."/>
            <person name="Ullery H.E."/>
            <person name="Wilson R.J."/>
            <person name="Serrano M.G."/>
            <person name="Buck G."/>
            <person name="Lee V."/>
            <person name="Wang Y."/>
            <person name="Carvalho R."/>
            <person name="Voegtly L."/>
            <person name="Shi R."/>
            <person name="Duckworth R."/>
            <person name="Johnson A."/>
            <person name="Loviza R."/>
            <person name="Walstead R."/>
            <person name="Shah Z."/>
            <person name="Kiflezghi M."/>
            <person name="Wade K."/>
            <person name="Ball S.L."/>
            <person name="Bradley K.W."/>
            <person name="Asai D.J."/>
            <person name="Bowman C.A."/>
            <person name="Russell D.A."/>
            <person name="Pope W.H."/>
            <person name="Jacobs-Sera D."/>
            <person name="Hendrix R.W."/>
            <person name="Hatfull G.F."/>
        </authorList>
    </citation>
    <scope>NUCLEOTIDE SEQUENCE [LARGE SCALE GENOMIC DNA]</scope>
</reference>